<name>A0ABQ4PPE8_9GAMM</name>
<protein>
    <recommendedName>
        <fullName evidence="2">Lysozyme inhibitor LprI-like N-terminal domain-containing protein</fullName>
    </recommendedName>
</protein>
<reference evidence="3" key="1">
    <citation type="submission" date="2021-05" db="EMBL/GenBank/DDBJ databases">
        <title>Molecular characterization for Shewanella algae harboring chromosomal blaOXA-55-like strains isolated from clinical and environment sample.</title>
        <authorList>
            <person name="Ohama Y."/>
            <person name="Aoki K."/>
            <person name="Harada S."/>
            <person name="Moriya K."/>
            <person name="Ishii Y."/>
            <person name="Tateda K."/>
        </authorList>
    </citation>
    <scope>NUCLEOTIDE SEQUENCE</scope>
    <source>
        <strain evidence="3">JCM 11563</strain>
    </source>
</reference>
<dbReference type="Gene3D" id="1.20.1270.180">
    <property type="match status" value="1"/>
</dbReference>
<dbReference type="Pfam" id="PF06674">
    <property type="entry name" value="DUF1176"/>
    <property type="match status" value="1"/>
</dbReference>
<dbReference type="Proteomes" id="UP000887104">
    <property type="component" value="Unassembled WGS sequence"/>
</dbReference>
<dbReference type="InterPro" id="IPR009560">
    <property type="entry name" value="DUF1176"/>
</dbReference>
<feature type="signal peptide" evidence="1">
    <location>
        <begin position="1"/>
        <end position="29"/>
    </location>
</feature>
<evidence type="ECO:0000256" key="1">
    <source>
        <dbReference type="SAM" id="SignalP"/>
    </source>
</evidence>
<dbReference type="InterPro" id="IPR009739">
    <property type="entry name" value="LprI-like_N"/>
</dbReference>
<organism evidence="3 4">
    <name type="scientific">Shewanella sairae</name>
    <dbReference type="NCBI Taxonomy" id="190310"/>
    <lineage>
        <taxon>Bacteria</taxon>
        <taxon>Pseudomonadati</taxon>
        <taxon>Pseudomonadota</taxon>
        <taxon>Gammaproteobacteria</taxon>
        <taxon>Alteromonadales</taxon>
        <taxon>Shewanellaceae</taxon>
        <taxon>Shewanella</taxon>
    </lineage>
</organism>
<evidence type="ECO:0000313" key="3">
    <source>
        <dbReference type="EMBL" id="GIU50352.1"/>
    </source>
</evidence>
<keyword evidence="4" id="KW-1185">Reference proteome</keyword>
<keyword evidence="1" id="KW-0732">Signal</keyword>
<proteinExistence type="predicted"/>
<feature type="chain" id="PRO_5046691292" description="Lysozyme inhibitor LprI-like N-terminal domain-containing protein" evidence="1">
    <location>
        <begin position="30"/>
        <end position="490"/>
    </location>
</feature>
<dbReference type="EMBL" id="BPEY01000084">
    <property type="protein sequence ID" value="GIU50352.1"/>
    <property type="molecule type" value="Genomic_DNA"/>
</dbReference>
<sequence>MLPFSKTVRSGSMFVSIFVSMFTSPFTLALQVQSFSHGDWQVTCDNTHACRTVGYHNPEQQHKLDEYAPVSVILERAAGADAQLTGKVKFGQIAMDSTDNREKSTETITLSINDNYQSQLGPELPVYEEMELSFSGEHELSKEQVSQLLNALTMKGQASIKFIDSAGKVWRLSTKGSTAVLLKMDDYQGLVNTPFAIVKKGVRSNNLVQPKQAPVISVPAQPIPVTTAADLALATDTDFILRMRSALDNACDNVPAADEPLKLEVARLTSNKLVVSTMCWFAAYNYGEAVWLVDDNFETGPVLVTDSAVNYANGVIDEFMRGRGVGDCVSGRRYIWNGSEFVLADSYSTGACREIAAGGAWYIPTTVSTVIVGDDPAAGIDCLSEQAYSTEGMTKCGQRELANVEWKLTEVIKSISALEHVASNSELSTAYRQAQTSWLTYRNDVCKAEMLTYVEGSMAMPVLVGCKLELTQKRLKELQLTKESLTFRDF</sequence>
<evidence type="ECO:0000259" key="2">
    <source>
        <dbReference type="Pfam" id="PF07007"/>
    </source>
</evidence>
<accession>A0ABQ4PPE8</accession>
<evidence type="ECO:0000313" key="4">
    <source>
        <dbReference type="Proteomes" id="UP000887104"/>
    </source>
</evidence>
<feature type="domain" description="Lysozyme inhibitor LprI-like N-terminal" evidence="2">
    <location>
        <begin position="386"/>
        <end position="478"/>
    </location>
</feature>
<dbReference type="Pfam" id="PF07007">
    <property type="entry name" value="LprI"/>
    <property type="match status" value="1"/>
</dbReference>
<gene>
    <name evidence="3" type="ORF">TUM4438_36040</name>
</gene>
<comment type="caution">
    <text evidence="3">The sequence shown here is derived from an EMBL/GenBank/DDBJ whole genome shotgun (WGS) entry which is preliminary data.</text>
</comment>